<dbReference type="Proteomes" id="UP000824469">
    <property type="component" value="Unassembled WGS sequence"/>
</dbReference>
<dbReference type="Pfam" id="PF04884">
    <property type="entry name" value="UVB_sens_prot"/>
    <property type="match status" value="1"/>
</dbReference>
<keyword evidence="4" id="KW-1185">Reference proteome</keyword>
<reference evidence="3 4" key="1">
    <citation type="journal article" date="2021" name="Nat. Plants">
        <title>The Taxus genome provides insights into paclitaxel biosynthesis.</title>
        <authorList>
            <person name="Xiong X."/>
            <person name="Gou J."/>
            <person name="Liao Q."/>
            <person name="Li Y."/>
            <person name="Zhou Q."/>
            <person name="Bi G."/>
            <person name="Li C."/>
            <person name="Du R."/>
            <person name="Wang X."/>
            <person name="Sun T."/>
            <person name="Guo L."/>
            <person name="Liang H."/>
            <person name="Lu P."/>
            <person name="Wu Y."/>
            <person name="Zhang Z."/>
            <person name="Ro D.K."/>
            <person name="Shang Y."/>
            <person name="Huang S."/>
            <person name="Yan J."/>
        </authorList>
    </citation>
    <scope>NUCLEOTIDE SEQUENCE [LARGE SCALE GENOMIC DNA]</scope>
    <source>
        <strain evidence="3">Ta-2019</strain>
    </source>
</reference>
<evidence type="ECO:0000256" key="1">
    <source>
        <dbReference type="ARBA" id="ARBA00007558"/>
    </source>
</evidence>
<dbReference type="EMBL" id="JAHRHJ020000009">
    <property type="protein sequence ID" value="KAH9301488.1"/>
    <property type="molecule type" value="Genomic_DNA"/>
</dbReference>
<feature type="non-terminal residue" evidence="3">
    <location>
        <position position="442"/>
    </location>
</feature>
<dbReference type="InterPro" id="IPR054549">
    <property type="entry name" value="UVB_sens_RUS_dom"/>
</dbReference>
<evidence type="ECO:0000313" key="3">
    <source>
        <dbReference type="EMBL" id="KAH9301488.1"/>
    </source>
</evidence>
<dbReference type="InterPro" id="IPR006968">
    <property type="entry name" value="RUS_fam"/>
</dbReference>
<feature type="domain" description="Protein root UVB sensitive/RUS" evidence="2">
    <location>
        <begin position="126"/>
        <end position="349"/>
    </location>
</feature>
<organism evidence="3 4">
    <name type="scientific">Taxus chinensis</name>
    <name type="common">Chinese yew</name>
    <name type="synonym">Taxus wallichiana var. chinensis</name>
    <dbReference type="NCBI Taxonomy" id="29808"/>
    <lineage>
        <taxon>Eukaryota</taxon>
        <taxon>Viridiplantae</taxon>
        <taxon>Streptophyta</taxon>
        <taxon>Embryophyta</taxon>
        <taxon>Tracheophyta</taxon>
        <taxon>Spermatophyta</taxon>
        <taxon>Pinopsida</taxon>
        <taxon>Pinidae</taxon>
        <taxon>Conifers II</taxon>
        <taxon>Cupressales</taxon>
        <taxon>Taxaceae</taxon>
        <taxon>Taxus</taxon>
    </lineage>
</organism>
<gene>
    <name evidence="3" type="ORF">KI387_013071</name>
</gene>
<evidence type="ECO:0000259" key="2">
    <source>
        <dbReference type="Pfam" id="PF04884"/>
    </source>
</evidence>
<name>A0AA38CRY5_TAXCH</name>
<comment type="caution">
    <text evidence="3">The sequence shown here is derived from an EMBL/GenBank/DDBJ whole genome shotgun (WGS) entry which is preliminary data.</text>
</comment>
<comment type="similarity">
    <text evidence="1">Belongs to the RUS1 family.</text>
</comment>
<proteinExistence type="inferred from homology"/>
<dbReference type="OMA" id="QACYVRK"/>
<evidence type="ECO:0000313" key="4">
    <source>
        <dbReference type="Proteomes" id="UP000824469"/>
    </source>
</evidence>
<dbReference type="PANTHER" id="PTHR12770">
    <property type="entry name" value="RUS1 FAMILY PROTEIN C16ORF58"/>
    <property type="match status" value="1"/>
</dbReference>
<dbReference type="PANTHER" id="PTHR12770:SF29">
    <property type="entry name" value="PROTEIN ROOT UVB SENSITIVE 4"/>
    <property type="match status" value="1"/>
</dbReference>
<accession>A0AA38CRY5</accession>
<dbReference type="AlphaFoldDB" id="A0AA38CRY5"/>
<sequence length="442" mass="49407">MNDYLCPVSSINSRLLKQGFSANQKLTRKLPVPLVPKKPFKLNVHACTSHASPNWLKREHKQQKSSELVYLPILVHKKGVSLQYAWNGQCFLSEKDLKTREAKSLKHSLKDYVRRARLSISSLFVPDQVPSNYMNYLKWKFVHRIFSSAIQVQATQAMLLAIGIGAKRSLPSAAALNWVLKDGLGRLSKFIYSAILGSAFDADLKKVRFSTSVLFSLSVGVELLTPIFPQNFFLLATMANIAKSISLAACLATSSAVHRSFAIADNLGDVSAKSQTQTVCFDNIGLALAACLNLLCKNNPRIEAALPLVMYPFFTAMDLFAIYQGLKYVHLPTLNKARIEIIVDKWIHSRIVPSTAEVSNVESMQIFHPSGSRIWPLRIGFVNAKEQRTENMVTVLQSLRNEDSYFLCMESGYGFLWKPQLRLLLCLHEKAAAADIVMGVLQ</sequence>
<protein>
    <recommendedName>
        <fullName evidence="2">Protein root UVB sensitive/RUS domain-containing protein</fullName>
    </recommendedName>
</protein>